<reference evidence="5" key="1">
    <citation type="submission" date="2021-04" db="EMBL/GenBank/DDBJ databases">
        <title>Genomic sequence of Actinosynnema pretiosum subsp. pretiosum ATCC 31280 (C-14919).</title>
        <authorList>
            <person name="Bai L."/>
            <person name="Wang X."/>
            <person name="Xiao Y."/>
        </authorList>
    </citation>
    <scope>NUCLEOTIDE SEQUENCE</scope>
    <source>
        <strain evidence="5">ATCC 31280</strain>
    </source>
</reference>
<dbReference type="InterPro" id="IPR010071">
    <property type="entry name" value="AA_adenyl_dom"/>
</dbReference>
<dbReference type="AlphaFoldDB" id="A0AA45L759"/>
<dbReference type="InterPro" id="IPR020845">
    <property type="entry name" value="AMP-binding_CS"/>
</dbReference>
<dbReference type="InterPro" id="IPR025110">
    <property type="entry name" value="AMP-bd_C"/>
</dbReference>
<dbReference type="SMART" id="SM00823">
    <property type="entry name" value="PKS_PP"/>
    <property type="match status" value="1"/>
</dbReference>
<dbReference type="PRINTS" id="PR00154">
    <property type="entry name" value="AMPBINDING"/>
</dbReference>
<dbReference type="PANTHER" id="PTHR45527:SF1">
    <property type="entry name" value="FATTY ACID SYNTHASE"/>
    <property type="match status" value="1"/>
</dbReference>
<gene>
    <name evidence="5" type="ORF">KCV87_32825</name>
</gene>
<dbReference type="SUPFAM" id="SSF47336">
    <property type="entry name" value="ACP-like"/>
    <property type="match status" value="1"/>
</dbReference>
<dbReference type="GO" id="GO:0005737">
    <property type="term" value="C:cytoplasm"/>
    <property type="evidence" value="ECO:0007669"/>
    <property type="project" value="TreeGrafter"/>
</dbReference>
<dbReference type="Pfam" id="PF00550">
    <property type="entry name" value="PP-binding"/>
    <property type="match status" value="1"/>
</dbReference>
<dbReference type="InterPro" id="IPR045851">
    <property type="entry name" value="AMP-bd_C_sf"/>
</dbReference>
<dbReference type="CDD" id="cd05930">
    <property type="entry name" value="A_NRPS"/>
    <property type="match status" value="1"/>
</dbReference>
<dbReference type="SUPFAM" id="SSF56801">
    <property type="entry name" value="Acetyl-CoA synthetase-like"/>
    <property type="match status" value="1"/>
</dbReference>
<keyword evidence="2" id="KW-0596">Phosphopantetheine</keyword>
<keyword evidence="3" id="KW-0597">Phosphoprotein</keyword>
<dbReference type="InterPro" id="IPR000873">
    <property type="entry name" value="AMP-dep_synth/lig_dom"/>
</dbReference>
<dbReference type="GO" id="GO:0044550">
    <property type="term" value="P:secondary metabolite biosynthetic process"/>
    <property type="evidence" value="ECO:0007669"/>
    <property type="project" value="TreeGrafter"/>
</dbReference>
<dbReference type="Proteomes" id="UP000677152">
    <property type="component" value="Chromosome"/>
</dbReference>
<feature type="domain" description="Carrier" evidence="4">
    <location>
        <begin position="505"/>
        <end position="580"/>
    </location>
</feature>
<evidence type="ECO:0000313" key="5">
    <source>
        <dbReference type="EMBL" id="QUF04075.1"/>
    </source>
</evidence>
<dbReference type="GO" id="GO:0031177">
    <property type="term" value="F:phosphopantetheine binding"/>
    <property type="evidence" value="ECO:0007669"/>
    <property type="project" value="InterPro"/>
</dbReference>
<evidence type="ECO:0000256" key="2">
    <source>
        <dbReference type="ARBA" id="ARBA00022450"/>
    </source>
</evidence>
<dbReference type="InterPro" id="IPR009081">
    <property type="entry name" value="PP-bd_ACP"/>
</dbReference>
<dbReference type="FunFam" id="1.10.1200.10:FF:000005">
    <property type="entry name" value="Nonribosomal peptide synthetase 1"/>
    <property type="match status" value="1"/>
</dbReference>
<dbReference type="InterPro" id="IPR020806">
    <property type="entry name" value="PKS_PP-bd"/>
</dbReference>
<dbReference type="Gene3D" id="3.30.300.30">
    <property type="match status" value="1"/>
</dbReference>
<name>A0AA45L759_9PSEU</name>
<comment type="cofactor">
    <cofactor evidence="1">
        <name>pantetheine 4'-phosphate</name>
        <dbReference type="ChEBI" id="CHEBI:47942"/>
    </cofactor>
</comment>
<dbReference type="Pfam" id="PF13193">
    <property type="entry name" value="AMP-binding_C"/>
    <property type="match status" value="1"/>
</dbReference>
<proteinExistence type="predicted"/>
<dbReference type="InterPro" id="IPR020459">
    <property type="entry name" value="AMP-binding"/>
</dbReference>
<dbReference type="GO" id="GO:0043041">
    <property type="term" value="P:amino acid activation for nonribosomal peptide biosynthetic process"/>
    <property type="evidence" value="ECO:0007669"/>
    <property type="project" value="TreeGrafter"/>
</dbReference>
<evidence type="ECO:0000256" key="1">
    <source>
        <dbReference type="ARBA" id="ARBA00001957"/>
    </source>
</evidence>
<dbReference type="Pfam" id="PF00501">
    <property type="entry name" value="AMP-binding"/>
    <property type="match status" value="1"/>
</dbReference>
<dbReference type="Gene3D" id="3.40.50.980">
    <property type="match status" value="2"/>
</dbReference>
<dbReference type="NCBIfam" id="TIGR01733">
    <property type="entry name" value="AA-adenyl-dom"/>
    <property type="match status" value="1"/>
</dbReference>
<organism evidence="5 6">
    <name type="scientific">Actinosynnema pretiosum subsp. pretiosum</name>
    <dbReference type="NCBI Taxonomy" id="103721"/>
    <lineage>
        <taxon>Bacteria</taxon>
        <taxon>Bacillati</taxon>
        <taxon>Actinomycetota</taxon>
        <taxon>Actinomycetes</taxon>
        <taxon>Pseudonocardiales</taxon>
        <taxon>Pseudonocardiaceae</taxon>
        <taxon>Actinosynnema</taxon>
    </lineage>
</organism>
<dbReference type="InterPro" id="IPR036736">
    <property type="entry name" value="ACP-like_sf"/>
</dbReference>
<dbReference type="Gene3D" id="1.10.1200.10">
    <property type="entry name" value="ACP-like"/>
    <property type="match status" value="1"/>
</dbReference>
<dbReference type="EMBL" id="CP073249">
    <property type="protein sequence ID" value="QUF04075.1"/>
    <property type="molecule type" value="Genomic_DNA"/>
</dbReference>
<dbReference type="PROSITE" id="PS00455">
    <property type="entry name" value="AMP_BINDING"/>
    <property type="match status" value="1"/>
</dbReference>
<evidence type="ECO:0000259" key="4">
    <source>
        <dbReference type="PROSITE" id="PS50075"/>
    </source>
</evidence>
<protein>
    <submittedName>
        <fullName evidence="5">Non-ribosomal peptide synthetase</fullName>
    </submittedName>
</protein>
<accession>A0AA45L759</accession>
<evidence type="ECO:0000256" key="3">
    <source>
        <dbReference type="ARBA" id="ARBA00022553"/>
    </source>
</evidence>
<dbReference type="PROSITE" id="PS50075">
    <property type="entry name" value="CARRIER"/>
    <property type="match status" value="1"/>
</dbReference>
<dbReference type="Gene3D" id="2.30.38.10">
    <property type="entry name" value="Luciferase, Domain 3"/>
    <property type="match status" value="1"/>
</dbReference>
<evidence type="ECO:0000313" key="6">
    <source>
        <dbReference type="Proteomes" id="UP000677152"/>
    </source>
</evidence>
<dbReference type="PANTHER" id="PTHR45527">
    <property type="entry name" value="NONRIBOSOMAL PEPTIDE SYNTHETASE"/>
    <property type="match status" value="1"/>
</dbReference>
<sequence length="583" mass="62314">MTQQWMSIEPDLDPLVRWRSVVTAFGDRTAVVGADGELTFAKVDARSARLAGALAARGATRGVTIGVCLPRHTGLIVALLAIWRTGAAYLPLDAAHPAARRSAMITDADVDVVISDGSVTSWPDGVSILAPDIMGPPVADVTVLPADPAYVIYTSGTTGRPKGVQVHRGGVANLLAKLERAGIYRSAHGRVACNAGMSFDASVQQWVRVCRGDTLVLVDEELRTDPPRMAEFLRDQAITDLDVTPSHWDLLRAWVNDDAPRGLRVFIGGEPVPEHIWRELAAAPWGDAVNLYGPTECTVDSTAAFVTGDQPHIGRELDGVRALVLDDALRPVPTGETGELHLAGPSLANGYVGRPGLTAERFVPDPRAEGERMYRTGDLVRRRADGALDYLGRVDRQVKLRGFRLELGEVEAVLRRHDDIAAVTVQLADSPTGPALVAYYTVVAGSAPPSADDLRRHTSTWLPDYMVPSAFVVLDAFPLTTNGKMDVAALPAAEQAAFAPEGGDVPSTPAEELIAAVWVEVLGVAAVSATDDFFALGGHSFSAIRVASAIRDRLGVEIPTTDVYRHSRLGDLARHVEDISTSL</sequence>